<dbReference type="STRING" id="100787.A0A0G4MD96"/>
<proteinExistence type="predicted"/>
<feature type="region of interest" description="Disordered" evidence="1">
    <location>
        <begin position="650"/>
        <end position="756"/>
    </location>
</feature>
<dbReference type="SMART" id="SM00325">
    <property type="entry name" value="RhoGEF"/>
    <property type="match status" value="1"/>
</dbReference>
<gene>
    <name evidence="3" type="ORF">BN1708_016039</name>
</gene>
<feature type="compositionally biased region" description="Basic and acidic residues" evidence="1">
    <location>
        <begin position="725"/>
        <end position="743"/>
    </location>
</feature>
<dbReference type="Proteomes" id="UP000044602">
    <property type="component" value="Unassembled WGS sequence"/>
</dbReference>
<protein>
    <recommendedName>
        <fullName evidence="2">DH domain-containing protein</fullName>
    </recommendedName>
</protein>
<dbReference type="PANTHER" id="PTHR12673">
    <property type="entry name" value="FACIOGENITAL DYSPLASIA PROTEIN"/>
    <property type="match status" value="1"/>
</dbReference>
<dbReference type="PANTHER" id="PTHR12673:SF261">
    <property type="entry name" value="BUD3"/>
    <property type="match status" value="1"/>
</dbReference>
<dbReference type="EMBL" id="CVQH01021928">
    <property type="protein sequence ID" value="CRK31895.1"/>
    <property type="molecule type" value="Genomic_DNA"/>
</dbReference>
<reference evidence="3 4" key="1">
    <citation type="submission" date="2015-05" db="EMBL/GenBank/DDBJ databases">
        <authorList>
            <person name="Wang D.B."/>
            <person name="Wang M."/>
        </authorList>
    </citation>
    <scope>NUCLEOTIDE SEQUENCE [LARGE SCALE GENOMIC DNA]</scope>
    <source>
        <strain evidence="3">VL1</strain>
    </source>
</reference>
<dbReference type="InterPro" id="IPR000219">
    <property type="entry name" value="DH_dom"/>
</dbReference>
<dbReference type="InterPro" id="IPR051092">
    <property type="entry name" value="FYVE_RhoGEF_PH"/>
</dbReference>
<feature type="non-terminal residue" evidence="3">
    <location>
        <position position="1162"/>
    </location>
</feature>
<dbReference type="InterPro" id="IPR035899">
    <property type="entry name" value="DBL_dom_sf"/>
</dbReference>
<keyword evidence="4" id="KW-1185">Reference proteome</keyword>
<dbReference type="SUPFAM" id="SSF48065">
    <property type="entry name" value="DBL homology domain (DH-domain)"/>
    <property type="match status" value="2"/>
</dbReference>
<accession>A0A0G4MD96</accession>
<dbReference type="PROSITE" id="PS50010">
    <property type="entry name" value="DH_2"/>
    <property type="match status" value="2"/>
</dbReference>
<evidence type="ECO:0000259" key="2">
    <source>
        <dbReference type="PROSITE" id="PS50010"/>
    </source>
</evidence>
<dbReference type="GO" id="GO:0005737">
    <property type="term" value="C:cytoplasm"/>
    <property type="evidence" value="ECO:0007669"/>
    <property type="project" value="TreeGrafter"/>
</dbReference>
<dbReference type="InterPro" id="IPR057454">
    <property type="entry name" value="Bud3_C"/>
</dbReference>
<dbReference type="Gene3D" id="1.20.900.10">
    <property type="entry name" value="Dbl homology (DH) domain"/>
    <property type="match status" value="2"/>
</dbReference>
<evidence type="ECO:0000313" key="4">
    <source>
        <dbReference type="Proteomes" id="UP000044602"/>
    </source>
</evidence>
<name>A0A0G4MD96_VERLO</name>
<organism evidence="3 4">
    <name type="scientific">Verticillium longisporum</name>
    <name type="common">Verticillium dahliae var. longisporum</name>
    <dbReference type="NCBI Taxonomy" id="100787"/>
    <lineage>
        <taxon>Eukaryota</taxon>
        <taxon>Fungi</taxon>
        <taxon>Dikarya</taxon>
        <taxon>Ascomycota</taxon>
        <taxon>Pezizomycotina</taxon>
        <taxon>Sordariomycetes</taxon>
        <taxon>Hypocreomycetidae</taxon>
        <taxon>Glomerellales</taxon>
        <taxon>Plectosphaerellaceae</taxon>
        <taxon>Verticillium</taxon>
    </lineage>
</organism>
<dbReference type="Pfam" id="PF25351">
    <property type="entry name" value="PH_BUD3_C"/>
    <property type="match status" value="1"/>
</dbReference>
<dbReference type="AlphaFoldDB" id="A0A0G4MD96"/>
<dbReference type="Pfam" id="PF00621">
    <property type="entry name" value="RhoGEF"/>
    <property type="match status" value="2"/>
</dbReference>
<feature type="compositionally biased region" description="Low complexity" evidence="1">
    <location>
        <begin position="674"/>
        <end position="687"/>
    </location>
</feature>
<feature type="compositionally biased region" description="Polar residues" evidence="1">
    <location>
        <begin position="612"/>
        <end position="632"/>
    </location>
</feature>
<evidence type="ECO:0000313" key="3">
    <source>
        <dbReference type="EMBL" id="CRK31895.1"/>
    </source>
</evidence>
<sequence length="1162" mass="129824">MVRVTDEPALSAEHVTLYHATDPLLGHLPVLIFHGPSTTANYTLNSSRVQIHVYSPAGLQCFPRLTISPSSPFYSVVNYLPREWQGDEIYRGLAFGLFKYFTELPEVVKNHLKHTYPTTRGRRPGSGPALFGEQHAADLAANMIQSENTAEVIATLQTALQTQHLSNVDIDFVLPPGAIVPLRPEDLEDVPDDDDDILDPTLRQYGGYTPLVKLFGEPVFLPTARLRRAPSKPTALNRSKSFTRDQKVDLRMKLGELIDTEERYVMKLNELVKHIADDFRQSAKSRVRGSLSPSEEELEKLFPRSADRILQINSAFMQELRNVMNDTEDEAVRDMETTTTALMGSKLGASAKAKDPSGALAVARIFLEWFPKFTDCYQEYIRASQHFPTLLNSFLDQQSSFRQRVTQTGEQAVRSILIEPVQRLPRYSLLIDQIARKGSIVGRMLLNRGAVDELAVNDLYNRLIESPFDLDASSELSADSIFVAFEKFLNIAWREQMGPIMTIQALDTLQERMNKQVPGNFADFVNYMFGDMAPQNRRAFTALIKLLADLLEGCSNDSDRGAITVAFAELLVVDGTAHNYINLLDRLVEDCDRIFEDTSFGANLHPGGSAYESMNSTTRSTKSHTGSLTSNTSSIRRKFGLDSLLRQNSKNEDRPSVWRTLSKHTRNPATGDVSQTASLSRATASRTRSIDMGYPGPNKLKRPNSRDRPPLAGAFDDLQRPGSSHRLETRLETIGEPDHEAAAHKTPKKKRRSSLSDLRSLMAAASLGDPAEDTSILPLSINKQISEKFNSTPRAKSPTPSRIPEWFPKFTDCYQEYIRASQHFPTLLNSFLDQQSSFRQRVTQTGEQAVRSILIEPVQRLPRYSLLIDQIVSCLPMTHPALQPMLKARDIITNICSMDEPLPDKPHVTNRLRNMVESWPLDLQPQGRLILAADFVEVPAPFNSVDQYEAADRSGMFLLFADCVVILKKLGPNIVTGRDLLREIDKPSAAGLLVSMTNAAGGPGSYELAFTGWHNLSDVRFTESANGTLVWMTSTQEMKGAHAGEWVTGTAVTSRCFQLQETHEAKAFKWTEDIVKARVEGRFSEGEREDPTWTLRCSRLPDNNLGIFAAVFQEGADQLIEGRREPAPIRIVVDHEKGTKGAPIGHYGVEVTVNVHSGDMRR</sequence>
<feature type="region of interest" description="Disordered" evidence="1">
    <location>
        <begin position="606"/>
        <end position="632"/>
    </location>
</feature>
<feature type="domain" description="DH" evidence="2">
    <location>
        <begin position="814"/>
        <end position="895"/>
    </location>
</feature>
<feature type="domain" description="DH" evidence="2">
    <location>
        <begin position="249"/>
        <end position="436"/>
    </location>
</feature>
<dbReference type="GO" id="GO:0005085">
    <property type="term" value="F:guanyl-nucleotide exchange factor activity"/>
    <property type="evidence" value="ECO:0007669"/>
    <property type="project" value="InterPro"/>
</dbReference>
<evidence type="ECO:0000256" key="1">
    <source>
        <dbReference type="SAM" id="MobiDB-lite"/>
    </source>
</evidence>